<evidence type="ECO:0000313" key="4">
    <source>
        <dbReference type="Proteomes" id="UP001500841"/>
    </source>
</evidence>
<sequence>MKTTPSQKVRIGLFTFAGLLVVIAAVFFIGNQKSLFSATFKLNGMFNNVNGLQVGNNVRFAGINVGVVDDINIINDTTVKVTLTINEDVKKFVKKDARMSIGSDGLMGDKLVVLMPGGSNTTQMVKDGDLIGSVNPVDVDKIIGKFTKMADNAGTLIDNLGQIVAKINHGQGSLGRLLNNDKMAKEMENTVSQAKATIKTVHKTSATLNEDLKAAQHNFLLKGFFKKKQKVEKARQDSIKKAQEKAAKKN</sequence>
<reference evidence="4" key="1">
    <citation type="journal article" date="2019" name="Int. J. Syst. Evol. Microbiol.">
        <title>The Global Catalogue of Microorganisms (GCM) 10K type strain sequencing project: providing services to taxonomists for standard genome sequencing and annotation.</title>
        <authorList>
            <consortium name="The Broad Institute Genomics Platform"/>
            <consortium name="The Broad Institute Genome Sequencing Center for Infectious Disease"/>
            <person name="Wu L."/>
            <person name="Ma J."/>
        </authorList>
    </citation>
    <scope>NUCLEOTIDE SEQUENCE [LARGE SCALE GENOMIC DNA]</scope>
    <source>
        <strain evidence="4">JCM 17085</strain>
    </source>
</reference>
<evidence type="ECO:0000256" key="1">
    <source>
        <dbReference type="SAM" id="Phobius"/>
    </source>
</evidence>
<keyword evidence="1" id="KW-0472">Membrane</keyword>
<feature type="domain" description="Mce/MlaD" evidence="2">
    <location>
        <begin position="43"/>
        <end position="117"/>
    </location>
</feature>
<feature type="transmembrane region" description="Helical" evidence="1">
    <location>
        <begin position="12"/>
        <end position="30"/>
    </location>
</feature>
<dbReference type="EMBL" id="BAABCV010000012">
    <property type="protein sequence ID" value="GAA4103480.1"/>
    <property type="molecule type" value="Genomic_DNA"/>
</dbReference>
<accession>A0ABP7X387</accession>
<gene>
    <name evidence="3" type="ORF">GCM10022392_31010</name>
</gene>
<dbReference type="InterPro" id="IPR052336">
    <property type="entry name" value="MlaD_Phospholipid_Transporter"/>
</dbReference>
<keyword evidence="4" id="KW-1185">Reference proteome</keyword>
<dbReference type="InterPro" id="IPR003399">
    <property type="entry name" value="Mce/MlaD"/>
</dbReference>
<evidence type="ECO:0000259" key="2">
    <source>
        <dbReference type="Pfam" id="PF02470"/>
    </source>
</evidence>
<dbReference type="PANTHER" id="PTHR33371:SF4">
    <property type="entry name" value="INTERMEMBRANE PHOSPHOLIPID TRANSPORT SYSTEM BINDING PROTEIN MLAD"/>
    <property type="match status" value="1"/>
</dbReference>
<proteinExistence type="predicted"/>
<comment type="caution">
    <text evidence="3">The sequence shown here is derived from an EMBL/GenBank/DDBJ whole genome shotgun (WGS) entry which is preliminary data.</text>
</comment>
<protein>
    <recommendedName>
        <fullName evidence="2">Mce/MlaD domain-containing protein</fullName>
    </recommendedName>
</protein>
<dbReference type="Pfam" id="PF02470">
    <property type="entry name" value="MlaD"/>
    <property type="match status" value="1"/>
</dbReference>
<dbReference type="RefSeq" id="WP_345106578.1">
    <property type="nucleotide sequence ID" value="NZ_BAABCV010000012.1"/>
</dbReference>
<keyword evidence="1" id="KW-1133">Transmembrane helix</keyword>
<name>A0ABP7X387_9SPHI</name>
<evidence type="ECO:0000313" key="3">
    <source>
        <dbReference type="EMBL" id="GAA4103480.1"/>
    </source>
</evidence>
<dbReference type="Proteomes" id="UP001500841">
    <property type="component" value="Unassembled WGS sequence"/>
</dbReference>
<keyword evidence="1" id="KW-0812">Transmembrane</keyword>
<dbReference type="PANTHER" id="PTHR33371">
    <property type="entry name" value="INTERMEMBRANE PHOSPHOLIPID TRANSPORT SYSTEM BINDING PROTEIN MLAD-RELATED"/>
    <property type="match status" value="1"/>
</dbReference>
<organism evidence="3 4">
    <name type="scientific">Mucilaginibacter panaciglaebae</name>
    <dbReference type="NCBI Taxonomy" id="502331"/>
    <lineage>
        <taxon>Bacteria</taxon>
        <taxon>Pseudomonadati</taxon>
        <taxon>Bacteroidota</taxon>
        <taxon>Sphingobacteriia</taxon>
        <taxon>Sphingobacteriales</taxon>
        <taxon>Sphingobacteriaceae</taxon>
        <taxon>Mucilaginibacter</taxon>
    </lineage>
</organism>